<dbReference type="NCBIfam" id="TIGR00006">
    <property type="entry name" value="16S rRNA (cytosine(1402)-N(4))-methyltransferase RsmH"/>
    <property type="match status" value="1"/>
</dbReference>
<comment type="function">
    <text evidence="7">Specifically methylates the N4 position of cytidine in position 1402 (C1402) of 16S rRNA.</text>
</comment>
<comment type="catalytic activity">
    <reaction evidence="7">
        <text>cytidine(1402) in 16S rRNA + S-adenosyl-L-methionine = N(4)-methylcytidine(1402) in 16S rRNA + S-adenosyl-L-homocysteine + H(+)</text>
        <dbReference type="Rhea" id="RHEA:42928"/>
        <dbReference type="Rhea" id="RHEA-COMP:10286"/>
        <dbReference type="Rhea" id="RHEA-COMP:10287"/>
        <dbReference type="ChEBI" id="CHEBI:15378"/>
        <dbReference type="ChEBI" id="CHEBI:57856"/>
        <dbReference type="ChEBI" id="CHEBI:59789"/>
        <dbReference type="ChEBI" id="CHEBI:74506"/>
        <dbReference type="ChEBI" id="CHEBI:82748"/>
        <dbReference type="EC" id="2.1.1.199"/>
    </reaction>
</comment>
<accession>A0A4Q7N6H5</accession>
<dbReference type="EC" id="2.1.1.199" evidence="7"/>
<dbReference type="RefSeq" id="WP_130361999.1">
    <property type="nucleotide sequence ID" value="NZ_SGXC01000004.1"/>
</dbReference>
<evidence type="ECO:0000256" key="8">
    <source>
        <dbReference type="SAM" id="MobiDB-lite"/>
    </source>
</evidence>
<dbReference type="GO" id="GO:0005737">
    <property type="term" value="C:cytoplasm"/>
    <property type="evidence" value="ECO:0007669"/>
    <property type="project" value="UniProtKB-SubCell"/>
</dbReference>
<keyword evidence="6 7" id="KW-0949">S-adenosyl-L-methionine</keyword>
<keyword evidence="2 7" id="KW-0963">Cytoplasm</keyword>
<dbReference type="Gene3D" id="3.40.50.150">
    <property type="entry name" value="Vaccinia Virus protein VP39"/>
    <property type="match status" value="1"/>
</dbReference>
<dbReference type="PIRSF" id="PIRSF004486">
    <property type="entry name" value="MraW"/>
    <property type="match status" value="1"/>
</dbReference>
<keyword evidence="3 7" id="KW-0698">rRNA processing</keyword>
<evidence type="ECO:0000256" key="7">
    <source>
        <dbReference type="HAMAP-Rule" id="MF_01007"/>
    </source>
</evidence>
<dbReference type="EMBL" id="SGXC01000004">
    <property type="protein sequence ID" value="RZS76928.1"/>
    <property type="molecule type" value="Genomic_DNA"/>
</dbReference>
<dbReference type="Pfam" id="PF01795">
    <property type="entry name" value="Methyltransf_5"/>
    <property type="match status" value="1"/>
</dbReference>
<comment type="subcellular location">
    <subcellularLocation>
        <location evidence="7">Cytoplasm</location>
    </subcellularLocation>
</comment>
<evidence type="ECO:0000256" key="2">
    <source>
        <dbReference type="ARBA" id="ARBA00022490"/>
    </source>
</evidence>
<protein>
    <recommendedName>
        <fullName evidence="7">Ribosomal RNA small subunit methyltransferase H</fullName>
        <ecNumber evidence="7">2.1.1.199</ecNumber>
    </recommendedName>
    <alternativeName>
        <fullName evidence="7">16S rRNA m(4)C1402 methyltransferase</fullName>
    </alternativeName>
    <alternativeName>
        <fullName evidence="7">rRNA (cytosine-N(4)-)-methyltransferase RsmH</fullName>
    </alternativeName>
</protein>
<evidence type="ECO:0000256" key="3">
    <source>
        <dbReference type="ARBA" id="ARBA00022552"/>
    </source>
</evidence>
<dbReference type="InterPro" id="IPR023397">
    <property type="entry name" value="SAM-dep_MeTrfase_MraW_recog"/>
</dbReference>
<reference evidence="9 10" key="1">
    <citation type="submission" date="2019-02" db="EMBL/GenBank/DDBJ databases">
        <title>Genomic Encyclopedia of Type Strains, Phase IV (KMG-IV): sequencing the most valuable type-strain genomes for metagenomic binning, comparative biology and taxonomic classification.</title>
        <authorList>
            <person name="Goeker M."/>
        </authorList>
    </citation>
    <scope>NUCLEOTIDE SEQUENCE [LARGE SCALE GENOMIC DNA]</scope>
    <source>
        <strain evidence="9 10">K24</strain>
    </source>
</reference>
<feature type="compositionally biased region" description="Basic residues" evidence="8">
    <location>
        <begin position="334"/>
        <end position="346"/>
    </location>
</feature>
<dbReference type="InterPro" id="IPR002903">
    <property type="entry name" value="RsmH"/>
</dbReference>
<dbReference type="Gene3D" id="1.10.150.170">
    <property type="entry name" value="Putative methyltransferase TM0872, insert domain"/>
    <property type="match status" value="1"/>
</dbReference>
<dbReference type="SUPFAM" id="SSF81799">
    <property type="entry name" value="Putative methyltransferase TM0872, insert domain"/>
    <property type="match status" value="1"/>
</dbReference>
<dbReference type="Proteomes" id="UP000292445">
    <property type="component" value="Unassembled WGS sequence"/>
</dbReference>
<evidence type="ECO:0000256" key="5">
    <source>
        <dbReference type="ARBA" id="ARBA00022679"/>
    </source>
</evidence>
<proteinExistence type="inferred from homology"/>
<evidence type="ECO:0000313" key="10">
    <source>
        <dbReference type="Proteomes" id="UP000292445"/>
    </source>
</evidence>
<feature type="region of interest" description="Disordered" evidence="8">
    <location>
        <begin position="320"/>
        <end position="353"/>
    </location>
</feature>
<evidence type="ECO:0000256" key="1">
    <source>
        <dbReference type="ARBA" id="ARBA00010396"/>
    </source>
</evidence>
<feature type="binding site" evidence="7">
    <location>
        <position position="106"/>
    </location>
    <ligand>
        <name>S-adenosyl-L-methionine</name>
        <dbReference type="ChEBI" id="CHEBI:59789"/>
    </ligand>
</feature>
<comment type="similarity">
    <text evidence="1 7">Belongs to the methyltransferase superfamily. RsmH family.</text>
</comment>
<dbReference type="AlphaFoldDB" id="A0A4Q7N6H5"/>
<evidence type="ECO:0000313" key="9">
    <source>
        <dbReference type="EMBL" id="RZS76928.1"/>
    </source>
</evidence>
<feature type="binding site" evidence="7">
    <location>
        <position position="59"/>
    </location>
    <ligand>
        <name>S-adenosyl-L-methionine</name>
        <dbReference type="ChEBI" id="CHEBI:59789"/>
    </ligand>
</feature>
<keyword evidence="5 7" id="KW-0808">Transferase</keyword>
<name>A0A4Q7N6H5_9BURK</name>
<keyword evidence="4 7" id="KW-0489">Methyltransferase</keyword>
<dbReference type="PANTHER" id="PTHR11265:SF0">
    <property type="entry name" value="12S RRNA N4-METHYLCYTIDINE METHYLTRANSFERASE"/>
    <property type="match status" value="1"/>
</dbReference>
<dbReference type="HAMAP" id="MF_01007">
    <property type="entry name" value="16SrRNA_methyltr_H"/>
    <property type="match status" value="1"/>
</dbReference>
<comment type="caution">
    <text evidence="9">The sequence shown here is derived from an EMBL/GenBank/DDBJ whole genome shotgun (WGS) entry which is preliminary data.</text>
</comment>
<keyword evidence="10" id="KW-1185">Reference proteome</keyword>
<evidence type="ECO:0000256" key="4">
    <source>
        <dbReference type="ARBA" id="ARBA00022603"/>
    </source>
</evidence>
<evidence type="ECO:0000256" key="6">
    <source>
        <dbReference type="ARBA" id="ARBA00022691"/>
    </source>
</evidence>
<dbReference type="SUPFAM" id="SSF53335">
    <property type="entry name" value="S-adenosyl-L-methionine-dependent methyltransferases"/>
    <property type="match status" value="1"/>
</dbReference>
<sequence>MTTPFLHRPVLLEPTIDALAVPADGVDAGVWVDATFGRGGHTRELLARLGPEARLVVFDKDPQAIAVARELAGQDRRVTVVHEGFGGLAEEMSRLGIASISGLMMDLGISSPQIDDAERGFSFMRDGPLDMRMDTTRGETAAQWLAHASIDDMREVIARYGEERFAFQIAKAIAAGREKRPVTTTGELADIVAGAVRTREKGQHPATRTFQALRIHLNQELEELPRALAAALDLLAPGARLAVISFHSLEDRIVKQFIAAAARPGAETARLPLRESERPQPVLASIGRILPTEAEVAANPRARSAVLRVAERTRTALPAEGGRAFVKMPEAPAARRRPPARTRTPRAHSFASA</sequence>
<feature type="binding site" evidence="7">
    <location>
        <position position="85"/>
    </location>
    <ligand>
        <name>S-adenosyl-L-methionine</name>
        <dbReference type="ChEBI" id="CHEBI:59789"/>
    </ligand>
</feature>
<dbReference type="GO" id="GO:0070475">
    <property type="term" value="P:rRNA base methylation"/>
    <property type="evidence" value="ECO:0007669"/>
    <property type="project" value="UniProtKB-UniRule"/>
</dbReference>
<dbReference type="InterPro" id="IPR029063">
    <property type="entry name" value="SAM-dependent_MTases_sf"/>
</dbReference>
<dbReference type="FunFam" id="1.10.150.170:FF:000001">
    <property type="entry name" value="Ribosomal RNA small subunit methyltransferase H"/>
    <property type="match status" value="1"/>
</dbReference>
<feature type="binding site" evidence="7">
    <location>
        <position position="113"/>
    </location>
    <ligand>
        <name>S-adenosyl-L-methionine</name>
        <dbReference type="ChEBI" id="CHEBI:59789"/>
    </ligand>
</feature>
<organism evidence="9 10">
    <name type="scientific">Pigmentiphaga kullae</name>
    <dbReference type="NCBI Taxonomy" id="151784"/>
    <lineage>
        <taxon>Bacteria</taxon>
        <taxon>Pseudomonadati</taxon>
        <taxon>Pseudomonadota</taxon>
        <taxon>Betaproteobacteria</taxon>
        <taxon>Burkholderiales</taxon>
        <taxon>Alcaligenaceae</taxon>
        <taxon>Pigmentiphaga</taxon>
    </lineage>
</organism>
<dbReference type="PANTHER" id="PTHR11265">
    <property type="entry name" value="S-ADENOSYL-METHYLTRANSFERASE MRAW"/>
    <property type="match status" value="1"/>
</dbReference>
<dbReference type="GO" id="GO:0071424">
    <property type="term" value="F:rRNA (cytosine-N4-)-methyltransferase activity"/>
    <property type="evidence" value="ECO:0007669"/>
    <property type="project" value="UniProtKB-UniRule"/>
</dbReference>
<dbReference type="OrthoDB" id="9806637at2"/>
<feature type="binding site" evidence="7">
    <location>
        <begin position="39"/>
        <end position="41"/>
    </location>
    <ligand>
        <name>S-adenosyl-L-methionine</name>
        <dbReference type="ChEBI" id="CHEBI:59789"/>
    </ligand>
</feature>
<gene>
    <name evidence="7" type="primary">rsmH</name>
    <name evidence="9" type="ORF">EV675_5651</name>
</gene>